<organism evidence="10 11">
    <name type="scientific">Bugula neritina</name>
    <name type="common">Brown bryozoan</name>
    <name type="synonym">Sertularia neritina</name>
    <dbReference type="NCBI Taxonomy" id="10212"/>
    <lineage>
        <taxon>Eukaryota</taxon>
        <taxon>Metazoa</taxon>
        <taxon>Spiralia</taxon>
        <taxon>Lophotrochozoa</taxon>
        <taxon>Bryozoa</taxon>
        <taxon>Gymnolaemata</taxon>
        <taxon>Cheilostomatida</taxon>
        <taxon>Flustrina</taxon>
        <taxon>Buguloidea</taxon>
        <taxon>Bugulidae</taxon>
        <taxon>Bugula</taxon>
    </lineage>
</organism>
<dbReference type="GO" id="GO:0008270">
    <property type="term" value="F:zinc ion binding"/>
    <property type="evidence" value="ECO:0007669"/>
    <property type="project" value="UniProtKB-UniRule"/>
</dbReference>
<evidence type="ECO:0000313" key="10">
    <source>
        <dbReference type="EMBL" id="KAF6032763.1"/>
    </source>
</evidence>
<proteinExistence type="inferred from homology"/>
<comment type="caution">
    <text evidence="10">The sequence shown here is derived from an EMBL/GenBank/DDBJ whole genome shotgun (WGS) entry which is preliminary data.</text>
</comment>
<dbReference type="PROSITE" id="PS51144">
    <property type="entry name" value="ALPHA_CA_2"/>
    <property type="match status" value="1"/>
</dbReference>
<dbReference type="PANTHER" id="PTHR18952:SF265">
    <property type="entry name" value="CARBONIC ANHYDRASE"/>
    <property type="match status" value="1"/>
</dbReference>
<evidence type="ECO:0000256" key="3">
    <source>
        <dbReference type="ARBA" id="ARBA00012925"/>
    </source>
</evidence>
<evidence type="ECO:0000256" key="7">
    <source>
        <dbReference type="ARBA" id="ARBA00048348"/>
    </source>
</evidence>
<dbReference type="PROSITE" id="PS00162">
    <property type="entry name" value="ALPHA_CA_1"/>
    <property type="match status" value="1"/>
</dbReference>
<keyword evidence="5 8" id="KW-0862">Zinc</keyword>
<evidence type="ECO:0000256" key="6">
    <source>
        <dbReference type="ARBA" id="ARBA00023239"/>
    </source>
</evidence>
<protein>
    <recommendedName>
        <fullName evidence="3 8">Carbonic anhydrase</fullName>
        <ecNumber evidence="3 8">4.2.1.1</ecNumber>
    </recommendedName>
</protein>
<evidence type="ECO:0000256" key="5">
    <source>
        <dbReference type="ARBA" id="ARBA00022833"/>
    </source>
</evidence>
<comment type="cofactor">
    <cofactor evidence="8">
        <name>Zn(2+)</name>
        <dbReference type="ChEBI" id="CHEBI:29105"/>
    </cofactor>
</comment>
<dbReference type="SMART" id="SM01057">
    <property type="entry name" value="Carb_anhydrase"/>
    <property type="match status" value="1"/>
</dbReference>
<comment type="similarity">
    <text evidence="2 8">Belongs to the alpha-carbonic anhydrase family.</text>
</comment>
<evidence type="ECO:0000256" key="2">
    <source>
        <dbReference type="ARBA" id="ARBA00010718"/>
    </source>
</evidence>
<dbReference type="EMBL" id="VXIV02001481">
    <property type="protein sequence ID" value="KAF6032763.1"/>
    <property type="molecule type" value="Genomic_DNA"/>
</dbReference>
<dbReference type="InterPro" id="IPR036398">
    <property type="entry name" value="CA_dom_sf"/>
</dbReference>
<dbReference type="PANTHER" id="PTHR18952">
    <property type="entry name" value="CARBONIC ANHYDRASE"/>
    <property type="match status" value="1"/>
</dbReference>
<dbReference type="InterPro" id="IPR001148">
    <property type="entry name" value="CA_dom"/>
</dbReference>
<accession>A0A7J7K3H7</accession>
<sequence length="318" mass="36060">MMHKNFLLFTLAALAVTLCFADDDSEPWNYVIADKSKGPDSWSTHFEECGGSKNSPIDLPTSKDELYGEKAVGWDMHKWNKFNDWTVLNNHYTVKFSLENEGIMTTKGGALGANYEVLQFHLHWGANNRKGSEHLVDGKSYPMELHFVHKNEKFTTVQDAVSSGDSDAFAALGFFFELQEEDNPDLDDLVEAVKAVRNETNYQESGVKVNVSEFVSSASRSSYYRYFGGLTTPGCQEIVLWTVFTEPIGISADQMEIIRTQDDNSYGVDFFREVQLLGSRPLTLYDTNYSPEGYLNSAETFQIFNFLTFISLLITRFF</sequence>
<keyword evidence="6 8" id="KW-0456">Lyase</keyword>
<evidence type="ECO:0000256" key="1">
    <source>
        <dbReference type="ARBA" id="ARBA00002904"/>
    </source>
</evidence>
<dbReference type="GO" id="GO:0005886">
    <property type="term" value="C:plasma membrane"/>
    <property type="evidence" value="ECO:0007669"/>
    <property type="project" value="TreeGrafter"/>
</dbReference>
<keyword evidence="11" id="KW-1185">Reference proteome</keyword>
<reference evidence="10" key="1">
    <citation type="submission" date="2020-06" db="EMBL/GenBank/DDBJ databases">
        <title>Draft genome of Bugula neritina, a colonial animal packing powerful symbionts and potential medicines.</title>
        <authorList>
            <person name="Rayko M."/>
        </authorList>
    </citation>
    <scope>NUCLEOTIDE SEQUENCE [LARGE SCALE GENOMIC DNA]</scope>
    <source>
        <strain evidence="10">Kwan_BN1</strain>
    </source>
</reference>
<dbReference type="Pfam" id="PF00194">
    <property type="entry name" value="Carb_anhydrase"/>
    <property type="match status" value="1"/>
</dbReference>
<dbReference type="Proteomes" id="UP000593567">
    <property type="component" value="Unassembled WGS sequence"/>
</dbReference>
<feature type="chain" id="PRO_5029932460" description="Carbonic anhydrase" evidence="8">
    <location>
        <begin position="22"/>
        <end position="318"/>
    </location>
</feature>
<feature type="domain" description="Alpha-carbonic anhydrase" evidence="9">
    <location>
        <begin position="26"/>
        <end position="286"/>
    </location>
</feature>
<dbReference type="SUPFAM" id="SSF51069">
    <property type="entry name" value="Carbonic anhydrase"/>
    <property type="match status" value="1"/>
</dbReference>
<dbReference type="EC" id="4.2.1.1" evidence="3 8"/>
<evidence type="ECO:0000256" key="8">
    <source>
        <dbReference type="RuleBase" id="RU367011"/>
    </source>
</evidence>
<feature type="signal peptide" evidence="8">
    <location>
        <begin position="1"/>
        <end position="21"/>
    </location>
</feature>
<dbReference type="AlphaFoldDB" id="A0A7J7K3H7"/>
<comment type="function">
    <text evidence="1 8">Reversible hydration of carbon dioxide.</text>
</comment>
<evidence type="ECO:0000313" key="11">
    <source>
        <dbReference type="Proteomes" id="UP000593567"/>
    </source>
</evidence>
<evidence type="ECO:0000256" key="4">
    <source>
        <dbReference type="ARBA" id="ARBA00022723"/>
    </source>
</evidence>
<gene>
    <name evidence="10" type="ORF">EB796_008932</name>
</gene>
<dbReference type="InterPro" id="IPR023561">
    <property type="entry name" value="Carbonic_anhydrase_a-class"/>
</dbReference>
<evidence type="ECO:0000259" key="9">
    <source>
        <dbReference type="PROSITE" id="PS51144"/>
    </source>
</evidence>
<comment type="catalytic activity">
    <reaction evidence="7 8">
        <text>hydrogencarbonate + H(+) = CO2 + H2O</text>
        <dbReference type="Rhea" id="RHEA:10748"/>
        <dbReference type="ChEBI" id="CHEBI:15377"/>
        <dbReference type="ChEBI" id="CHEBI:15378"/>
        <dbReference type="ChEBI" id="CHEBI:16526"/>
        <dbReference type="ChEBI" id="CHEBI:17544"/>
        <dbReference type="EC" id="4.2.1.1"/>
    </reaction>
</comment>
<dbReference type="GO" id="GO:0004089">
    <property type="term" value="F:carbonate dehydratase activity"/>
    <property type="evidence" value="ECO:0007669"/>
    <property type="project" value="UniProtKB-UniRule"/>
</dbReference>
<dbReference type="OrthoDB" id="429145at2759"/>
<dbReference type="InterPro" id="IPR018338">
    <property type="entry name" value="Carbonic_anhydrase_a-class_CS"/>
</dbReference>
<dbReference type="Gene3D" id="3.10.200.10">
    <property type="entry name" value="Alpha carbonic anhydrase"/>
    <property type="match status" value="1"/>
</dbReference>
<keyword evidence="8" id="KW-0732">Signal</keyword>
<dbReference type="CDD" id="cd00326">
    <property type="entry name" value="alpha_CA"/>
    <property type="match status" value="1"/>
</dbReference>
<name>A0A7J7K3H7_BUGNE</name>
<keyword evidence="4 8" id="KW-0479">Metal-binding</keyword>